<name>A0A1I7BP75_9RHOB</name>
<dbReference type="STRING" id="999627.SAMN05216236_11161"/>
<dbReference type="InterPro" id="IPR036182">
    <property type="entry name" value="PCuAC_sf"/>
</dbReference>
<organism evidence="2 3">
    <name type="scientific">Sedimentitalea nanhaiensis</name>
    <dbReference type="NCBI Taxonomy" id="999627"/>
    <lineage>
        <taxon>Bacteria</taxon>
        <taxon>Pseudomonadati</taxon>
        <taxon>Pseudomonadota</taxon>
        <taxon>Alphaproteobacteria</taxon>
        <taxon>Rhodobacterales</taxon>
        <taxon>Paracoccaceae</taxon>
        <taxon>Sedimentitalea</taxon>
    </lineage>
</organism>
<dbReference type="PANTHER" id="PTHR36302:SF1">
    <property type="entry name" value="COPPER CHAPERONE PCU(A)C"/>
    <property type="match status" value="1"/>
</dbReference>
<reference evidence="2 3" key="1">
    <citation type="submission" date="2016-10" db="EMBL/GenBank/DDBJ databases">
        <authorList>
            <person name="de Groot N.N."/>
        </authorList>
    </citation>
    <scope>NUCLEOTIDE SEQUENCE [LARGE SCALE GENOMIC DNA]</scope>
    <source>
        <strain evidence="2 3">CGMCC 1.10959</strain>
    </source>
</reference>
<dbReference type="PANTHER" id="PTHR36302">
    <property type="entry name" value="BLR7088 PROTEIN"/>
    <property type="match status" value="1"/>
</dbReference>
<evidence type="ECO:0000313" key="3">
    <source>
        <dbReference type="Proteomes" id="UP000182466"/>
    </source>
</evidence>
<dbReference type="EMBL" id="FPAW01000011">
    <property type="protein sequence ID" value="SFT88911.1"/>
    <property type="molecule type" value="Genomic_DNA"/>
</dbReference>
<dbReference type="Proteomes" id="UP000182466">
    <property type="component" value="Unassembled WGS sequence"/>
</dbReference>
<sequence length="263" mass="28368">MKAAKPLAMLAILSLLAVGAILLIWRSTQDALWVQDVTAAPLQGSPGSVGVFLTIRNRGSADKLIAVRSIVAQRSRLVSTTTESGLAIPADSSPSLASDGAYILLERVGGTLKDGRLLPITLRFEKAGEIRTQARLIAPRAQGEAASYGLFGIGDIRRVQDDKPAPAITLDVQPSEDGWQVQVETRNFRFDTDPEDGKHVPGTGHAHLYLNGLKLQRLYESRARIGTLPPGRHEIRVTLNSKDHRTYVVSDTPVSATAEIVVP</sequence>
<dbReference type="eggNOG" id="COG2847">
    <property type="taxonomic scope" value="Bacteria"/>
</dbReference>
<keyword evidence="1" id="KW-0812">Transmembrane</keyword>
<keyword evidence="1" id="KW-1133">Transmembrane helix</keyword>
<proteinExistence type="predicted"/>
<dbReference type="Gene3D" id="2.60.40.1890">
    <property type="entry name" value="PCu(A)C copper chaperone"/>
    <property type="match status" value="1"/>
</dbReference>
<dbReference type="Pfam" id="PF04314">
    <property type="entry name" value="PCuAC"/>
    <property type="match status" value="1"/>
</dbReference>
<dbReference type="SUPFAM" id="SSF110087">
    <property type="entry name" value="DR1885-like metal-binding protein"/>
    <property type="match status" value="1"/>
</dbReference>
<evidence type="ECO:0000313" key="2">
    <source>
        <dbReference type="EMBL" id="SFT88911.1"/>
    </source>
</evidence>
<feature type="transmembrane region" description="Helical" evidence="1">
    <location>
        <begin position="7"/>
        <end position="25"/>
    </location>
</feature>
<keyword evidence="1" id="KW-0472">Membrane</keyword>
<protein>
    <submittedName>
        <fullName evidence="2">Copper(I)-binding protein</fullName>
    </submittedName>
</protein>
<gene>
    <name evidence="2" type="ORF">SAMN05216236_11161</name>
</gene>
<dbReference type="InterPro" id="IPR058248">
    <property type="entry name" value="Lxx211020-like"/>
</dbReference>
<dbReference type="RefSeq" id="WP_051372330.1">
    <property type="nucleotide sequence ID" value="NZ_FPAW01000011.1"/>
</dbReference>
<dbReference type="InterPro" id="IPR007410">
    <property type="entry name" value="LpqE-like"/>
</dbReference>
<dbReference type="AlphaFoldDB" id="A0A1I7BP75"/>
<evidence type="ECO:0000256" key="1">
    <source>
        <dbReference type="SAM" id="Phobius"/>
    </source>
</evidence>
<accession>A0A1I7BP75</accession>
<keyword evidence="3" id="KW-1185">Reference proteome</keyword>